<dbReference type="AlphaFoldDB" id="A0A846H4Z0"/>
<dbReference type="Proteomes" id="UP000031549">
    <property type="component" value="Unassembled WGS sequence"/>
</dbReference>
<proteinExistence type="predicted"/>
<evidence type="ECO:0000313" key="1">
    <source>
        <dbReference type="EMBL" id="NEU72687.1"/>
    </source>
</evidence>
<dbReference type="RefSeq" id="WP_163518735.1">
    <property type="nucleotide sequence ID" value="NZ_JTCM02000013.1"/>
</dbReference>
<organism evidence="1 2">
    <name type="scientific">Hassallia byssoidea VB512170</name>
    <dbReference type="NCBI Taxonomy" id="1304833"/>
    <lineage>
        <taxon>Bacteria</taxon>
        <taxon>Bacillati</taxon>
        <taxon>Cyanobacteriota</taxon>
        <taxon>Cyanophyceae</taxon>
        <taxon>Nostocales</taxon>
        <taxon>Tolypothrichaceae</taxon>
        <taxon>Hassallia</taxon>
    </lineage>
</organism>
<evidence type="ECO:0000313" key="2">
    <source>
        <dbReference type="Proteomes" id="UP000031549"/>
    </source>
</evidence>
<accession>A0A846H4Z0</accession>
<gene>
    <name evidence="1" type="ORF">PI95_008915</name>
</gene>
<reference evidence="1 2" key="1">
    <citation type="journal article" date="2015" name="Genome Announc.">
        <title>Draft Genome Sequence of Cyanobacterium Hassallia byssoidea Strain VB512170, Isolated from Monuments in India.</title>
        <authorList>
            <person name="Singh D."/>
            <person name="Chandrababunaidu M.M."/>
            <person name="Panda A."/>
            <person name="Sen D."/>
            <person name="Bhattacharyya S."/>
            <person name="Adhikary S.P."/>
            <person name="Tripathy S."/>
        </authorList>
    </citation>
    <scope>NUCLEOTIDE SEQUENCE [LARGE SCALE GENOMIC DNA]</scope>
    <source>
        <strain evidence="1 2">VB512170</strain>
    </source>
</reference>
<comment type="caution">
    <text evidence="1">The sequence shown here is derived from an EMBL/GenBank/DDBJ whole genome shotgun (WGS) entry which is preliminary data.</text>
</comment>
<sequence length="45" mass="5319">MSEKHRHEQQIYSLLPQSFWTLPRTPIGYYRARGGKESYCCAEAE</sequence>
<keyword evidence="2" id="KW-1185">Reference proteome</keyword>
<dbReference type="EMBL" id="JTCM02000013">
    <property type="protein sequence ID" value="NEU72687.1"/>
    <property type="molecule type" value="Genomic_DNA"/>
</dbReference>
<name>A0A846H4Z0_9CYAN</name>
<protein>
    <submittedName>
        <fullName evidence="1">Uncharacterized protein</fullName>
    </submittedName>
</protein>